<accession>A0A1N6X457</accession>
<proteinExistence type="inferred from homology"/>
<dbReference type="SUPFAM" id="SSF160544">
    <property type="entry name" value="EscU C-terminal domain-like"/>
    <property type="match status" value="1"/>
</dbReference>
<dbReference type="STRING" id="159291.SAMN05920897_12018"/>
<dbReference type="InterPro" id="IPR006135">
    <property type="entry name" value="T3SS_substrate_exporter"/>
</dbReference>
<dbReference type="GO" id="GO:0005886">
    <property type="term" value="C:plasma membrane"/>
    <property type="evidence" value="ECO:0007669"/>
    <property type="project" value="TreeGrafter"/>
</dbReference>
<protein>
    <submittedName>
        <fullName evidence="2">Flagellar biosynthesis protein</fullName>
    </submittedName>
</protein>
<dbReference type="GO" id="GO:0009306">
    <property type="term" value="P:protein secretion"/>
    <property type="evidence" value="ECO:0007669"/>
    <property type="project" value="InterPro"/>
</dbReference>
<evidence type="ECO:0000313" key="3">
    <source>
        <dbReference type="Proteomes" id="UP000186400"/>
    </source>
</evidence>
<dbReference type="EMBL" id="FTMS01000020">
    <property type="protein sequence ID" value="SIQ97040.1"/>
    <property type="molecule type" value="Genomic_DNA"/>
</dbReference>
<comment type="similarity">
    <text evidence="1">Belongs to the type III secretion exporter family.</text>
</comment>
<dbReference type="Pfam" id="PF01312">
    <property type="entry name" value="Bac_export_2"/>
    <property type="match status" value="1"/>
</dbReference>
<keyword evidence="3" id="KW-1185">Reference proteome</keyword>
<keyword evidence="2" id="KW-0282">Flagellum</keyword>
<keyword evidence="2" id="KW-0969">Cilium</keyword>
<dbReference type="InterPro" id="IPR029025">
    <property type="entry name" value="T3SS_substrate_exporter_C"/>
</dbReference>
<dbReference type="Gene3D" id="3.40.1690.10">
    <property type="entry name" value="secretion proteins EscU"/>
    <property type="match status" value="1"/>
</dbReference>
<organism evidence="2 3">
    <name type="scientific">Alkalispirochaeta americana</name>
    <dbReference type="NCBI Taxonomy" id="159291"/>
    <lineage>
        <taxon>Bacteria</taxon>
        <taxon>Pseudomonadati</taxon>
        <taxon>Spirochaetota</taxon>
        <taxon>Spirochaetia</taxon>
        <taxon>Spirochaetales</taxon>
        <taxon>Spirochaetaceae</taxon>
        <taxon>Alkalispirochaeta</taxon>
    </lineage>
</organism>
<evidence type="ECO:0000256" key="1">
    <source>
        <dbReference type="ARBA" id="ARBA00010690"/>
    </source>
</evidence>
<name>A0A1N6X457_9SPIO</name>
<dbReference type="RefSeq" id="WP_076489792.1">
    <property type="nucleotide sequence ID" value="NZ_FTMS01000020.1"/>
</dbReference>
<dbReference type="Proteomes" id="UP000186400">
    <property type="component" value="Unassembled WGS sequence"/>
</dbReference>
<reference evidence="2 3" key="1">
    <citation type="submission" date="2017-01" db="EMBL/GenBank/DDBJ databases">
        <authorList>
            <person name="Mah S.A."/>
            <person name="Swanson W.J."/>
            <person name="Moy G.W."/>
            <person name="Vacquier V.D."/>
        </authorList>
    </citation>
    <scope>NUCLEOTIDE SEQUENCE [LARGE SCALE GENOMIC DNA]</scope>
    <source>
        <strain evidence="2 3">ASpG1</strain>
    </source>
</reference>
<dbReference type="AlphaFoldDB" id="A0A1N6X457"/>
<dbReference type="PANTHER" id="PTHR30531:SF12">
    <property type="entry name" value="FLAGELLAR BIOSYNTHETIC PROTEIN FLHB"/>
    <property type="match status" value="1"/>
</dbReference>
<gene>
    <name evidence="2" type="ORF">SAMN05920897_12018</name>
</gene>
<sequence length="95" mass="10235">MDEQVAAAIRYDSSLPAPFVVARGKGELARKMLSMARAAGVPVRSDADLAERLVWLTPGEAIPQELFFPVAEILSFVLRLDPSGAVPDSLDIRGQ</sequence>
<dbReference type="OrthoDB" id="5244399at2"/>
<evidence type="ECO:0000313" key="2">
    <source>
        <dbReference type="EMBL" id="SIQ97040.1"/>
    </source>
</evidence>
<keyword evidence="2" id="KW-0966">Cell projection</keyword>
<dbReference type="PANTHER" id="PTHR30531">
    <property type="entry name" value="FLAGELLAR BIOSYNTHETIC PROTEIN FLHB"/>
    <property type="match status" value="1"/>
</dbReference>